<evidence type="ECO:0000313" key="5">
    <source>
        <dbReference type="Ensembl" id="ENSCAFP00000020710.4"/>
    </source>
</evidence>
<dbReference type="PANTHER" id="PTHR12669:SF4">
    <property type="entry name" value="EUKARYOTIC TRANSLATION INITIATION FACTOR 4E-BINDING PROTEIN 2"/>
    <property type="match status" value="1"/>
</dbReference>
<dbReference type="AlphaFoldDB" id="A0A8P0SIP1"/>
<feature type="compositionally biased region" description="Low complexity" evidence="4">
    <location>
        <begin position="30"/>
        <end position="39"/>
    </location>
</feature>
<dbReference type="FunCoup" id="A0A8P0SIP1">
    <property type="interactions" value="93"/>
</dbReference>
<keyword evidence="2" id="KW-0810">Translation regulation</keyword>
<name>A0A8P0SIP1_CANLF</name>
<feature type="compositionally biased region" description="Basic residues" evidence="4">
    <location>
        <begin position="213"/>
        <end position="223"/>
    </location>
</feature>
<dbReference type="InterPro" id="IPR008606">
    <property type="entry name" value="EIF4EBP"/>
</dbReference>
<reference evidence="5" key="2">
    <citation type="submission" date="2025-08" db="UniProtKB">
        <authorList>
            <consortium name="Ensembl"/>
        </authorList>
    </citation>
    <scope>IDENTIFICATION</scope>
</reference>
<dbReference type="Pfam" id="PF05456">
    <property type="entry name" value="eIF_4EBP"/>
    <property type="match status" value="1"/>
</dbReference>
<feature type="compositionally biased region" description="Basic residues" evidence="4">
    <location>
        <begin position="1"/>
        <end position="13"/>
    </location>
</feature>
<sequence>PAIGKKKKKKKKGLPFLAQQFSATFGPQRGPGDPGSSPTSGSLHGACFSLCLCLCLSHKLILKKKKKSLLGSPPPPWRSSQTLGARDRELASGPQGLGPALPWPRPSSAPPPPQPRPSRHFRRPASPNSLWLPPSPASGRRRRRCCRCCCCWGCWRRPEDRAAAAAAAERAAAGAERDEGARGSKRGASGARPAPPALPLAGAAGAAGAARAPSRRRRRRRQPARPPDKAREPAPRAMSSSAGSGHQPSQSRAIPTRTVPISDAAQLPHDYCTTPGGTLFSTTPGGTRIIYDRKFLLDRRNSPMAQTPPCHLPNIPGVTSPGTLIEDSKVEVNNLNNLNNHDRKHAVGDDAQFEMDI</sequence>
<dbReference type="GO" id="GO:0045947">
    <property type="term" value="P:negative regulation of translational initiation"/>
    <property type="evidence" value="ECO:0007669"/>
    <property type="project" value="InterPro"/>
</dbReference>
<accession>A0A8P0SIP1</accession>
<keyword evidence="3" id="KW-0652">Protein synthesis inhibitor</keyword>
<evidence type="ECO:0000313" key="6">
    <source>
        <dbReference type="Proteomes" id="UP000002254"/>
    </source>
</evidence>
<evidence type="ECO:0000256" key="2">
    <source>
        <dbReference type="ARBA" id="ARBA00022845"/>
    </source>
</evidence>
<gene>
    <name evidence="5" type="primary">EIF4EBP2</name>
</gene>
<comment type="similarity">
    <text evidence="1">Belongs to the eIF4E-binding protein family.</text>
</comment>
<reference evidence="5 6" key="1">
    <citation type="journal article" date="2005" name="Nature">
        <title>Genome sequence, comparative analysis and haplotype structure of the domestic dog.</title>
        <authorList>
            <consortium name="Broad Sequencing Platform"/>
            <person name="Lindblad-Toh K."/>
            <person name="Wade C.M."/>
            <person name="Mikkelsen T.S."/>
            <person name="Karlsson E.K."/>
            <person name="Jaffe D.B."/>
            <person name="Kamal M."/>
            <person name="Clamp M."/>
            <person name="Chang J.L."/>
            <person name="Kulbokas E.J. III"/>
            <person name="Zody M.C."/>
            <person name="Mauceli E."/>
            <person name="Xie X."/>
            <person name="Breen M."/>
            <person name="Wayne R.K."/>
            <person name="Ostrander E.A."/>
            <person name="Ponting C.P."/>
            <person name="Galibert F."/>
            <person name="Smith D.R."/>
            <person name="DeJong P.J."/>
            <person name="Kirkness E."/>
            <person name="Alvarez P."/>
            <person name="Biagi T."/>
            <person name="Brockman W."/>
            <person name="Butler J."/>
            <person name="Chin C.W."/>
            <person name="Cook A."/>
            <person name="Cuff J."/>
            <person name="Daly M.J."/>
            <person name="DeCaprio D."/>
            <person name="Gnerre S."/>
            <person name="Grabherr M."/>
            <person name="Kellis M."/>
            <person name="Kleber M."/>
            <person name="Bardeleben C."/>
            <person name="Goodstadt L."/>
            <person name="Heger A."/>
            <person name="Hitte C."/>
            <person name="Kim L."/>
            <person name="Koepfli K.P."/>
            <person name="Parker H.G."/>
            <person name="Pollinger J.P."/>
            <person name="Searle S.M."/>
            <person name="Sutter N.B."/>
            <person name="Thomas R."/>
            <person name="Webber C."/>
            <person name="Baldwin J."/>
            <person name="Abebe A."/>
            <person name="Abouelleil A."/>
            <person name="Aftuck L."/>
            <person name="Ait-Zahra M."/>
            <person name="Aldredge T."/>
            <person name="Allen N."/>
            <person name="An P."/>
            <person name="Anderson S."/>
            <person name="Antoine C."/>
            <person name="Arachchi H."/>
            <person name="Aslam A."/>
            <person name="Ayotte L."/>
            <person name="Bachantsang P."/>
            <person name="Barry A."/>
            <person name="Bayul T."/>
            <person name="Benamara M."/>
            <person name="Berlin A."/>
            <person name="Bessette D."/>
            <person name="Blitshteyn B."/>
            <person name="Bloom T."/>
            <person name="Blye J."/>
            <person name="Boguslavskiy L."/>
            <person name="Bonnet C."/>
            <person name="Boukhgalter B."/>
            <person name="Brown A."/>
            <person name="Cahill P."/>
            <person name="Calixte N."/>
            <person name="Camarata J."/>
            <person name="Cheshatsang Y."/>
            <person name="Chu J."/>
            <person name="Citroen M."/>
            <person name="Collymore A."/>
            <person name="Cooke P."/>
            <person name="Dawoe T."/>
            <person name="Daza R."/>
            <person name="Decktor K."/>
            <person name="DeGray S."/>
            <person name="Dhargay N."/>
            <person name="Dooley K."/>
            <person name="Dooley K."/>
            <person name="Dorje P."/>
            <person name="Dorjee K."/>
            <person name="Dorris L."/>
            <person name="Duffey N."/>
            <person name="Dupes A."/>
            <person name="Egbiremolen O."/>
            <person name="Elong R."/>
            <person name="Falk J."/>
            <person name="Farina A."/>
            <person name="Faro S."/>
            <person name="Ferguson D."/>
            <person name="Ferreira P."/>
            <person name="Fisher S."/>
            <person name="FitzGerald M."/>
            <person name="Foley K."/>
            <person name="Foley C."/>
            <person name="Franke A."/>
            <person name="Friedrich D."/>
            <person name="Gage D."/>
            <person name="Garber M."/>
            <person name="Gearin G."/>
            <person name="Giannoukos G."/>
            <person name="Goode T."/>
            <person name="Goyette A."/>
            <person name="Graham J."/>
            <person name="Grandbois E."/>
            <person name="Gyaltsen K."/>
            <person name="Hafez N."/>
            <person name="Hagopian D."/>
            <person name="Hagos B."/>
            <person name="Hall J."/>
            <person name="Healy C."/>
            <person name="Hegarty R."/>
            <person name="Honan T."/>
            <person name="Horn A."/>
            <person name="Houde N."/>
            <person name="Hughes L."/>
            <person name="Hunnicutt L."/>
            <person name="Husby M."/>
            <person name="Jester B."/>
            <person name="Jones C."/>
            <person name="Kamat A."/>
            <person name="Kanga B."/>
            <person name="Kells C."/>
            <person name="Khazanovich D."/>
            <person name="Kieu A.C."/>
            <person name="Kisner P."/>
            <person name="Kumar M."/>
            <person name="Lance K."/>
            <person name="Landers T."/>
            <person name="Lara M."/>
            <person name="Lee W."/>
            <person name="Leger J.P."/>
            <person name="Lennon N."/>
            <person name="Leuper L."/>
            <person name="LeVine S."/>
            <person name="Liu J."/>
            <person name="Liu X."/>
            <person name="Lokyitsang Y."/>
            <person name="Lokyitsang T."/>
            <person name="Lui A."/>
            <person name="Macdonald J."/>
            <person name="Major J."/>
            <person name="Marabella R."/>
            <person name="Maru K."/>
            <person name="Matthews C."/>
            <person name="McDonough S."/>
            <person name="Mehta T."/>
            <person name="Meldrim J."/>
            <person name="Melnikov A."/>
            <person name="Meneus L."/>
            <person name="Mihalev A."/>
            <person name="Mihova T."/>
            <person name="Miller K."/>
            <person name="Mittelman R."/>
            <person name="Mlenga V."/>
            <person name="Mulrain L."/>
            <person name="Munson G."/>
            <person name="Navidi A."/>
            <person name="Naylor J."/>
            <person name="Nguyen T."/>
            <person name="Nguyen N."/>
            <person name="Nguyen C."/>
            <person name="Nguyen T."/>
            <person name="Nicol R."/>
            <person name="Norbu N."/>
            <person name="Norbu C."/>
            <person name="Novod N."/>
            <person name="Nyima T."/>
            <person name="Olandt P."/>
            <person name="O'Neill B."/>
            <person name="O'Neill K."/>
            <person name="Osman S."/>
            <person name="Oyono L."/>
            <person name="Patti C."/>
            <person name="Perrin D."/>
            <person name="Phunkhang P."/>
            <person name="Pierre F."/>
            <person name="Priest M."/>
            <person name="Rachupka A."/>
            <person name="Raghuraman S."/>
            <person name="Rameau R."/>
            <person name="Ray V."/>
            <person name="Raymond C."/>
            <person name="Rege F."/>
            <person name="Rise C."/>
            <person name="Rogers J."/>
            <person name="Rogov P."/>
            <person name="Sahalie J."/>
            <person name="Settipalli S."/>
            <person name="Sharpe T."/>
            <person name="Shea T."/>
            <person name="Sheehan M."/>
            <person name="Sherpa N."/>
            <person name="Shi J."/>
            <person name="Shih D."/>
            <person name="Sloan J."/>
            <person name="Smith C."/>
            <person name="Sparrow T."/>
            <person name="Stalker J."/>
            <person name="Stange-Thomann N."/>
            <person name="Stavropoulos S."/>
            <person name="Stone C."/>
            <person name="Stone S."/>
            <person name="Sykes S."/>
            <person name="Tchuinga P."/>
            <person name="Tenzing P."/>
            <person name="Tesfaye S."/>
            <person name="Thoulutsang D."/>
            <person name="Thoulutsang Y."/>
            <person name="Topham K."/>
            <person name="Topping I."/>
            <person name="Tsamla T."/>
            <person name="Vassiliev H."/>
            <person name="Venkataraman V."/>
            <person name="Vo A."/>
            <person name="Wangchuk T."/>
            <person name="Wangdi T."/>
            <person name="Weiand M."/>
            <person name="Wilkinson J."/>
            <person name="Wilson A."/>
            <person name="Yadav S."/>
            <person name="Yang S."/>
            <person name="Yang X."/>
            <person name="Young G."/>
            <person name="Yu Q."/>
            <person name="Zainoun J."/>
            <person name="Zembek L."/>
            <person name="Zimmer A."/>
            <person name="Lander E.S."/>
        </authorList>
    </citation>
    <scope>NUCLEOTIDE SEQUENCE [LARGE SCALE GENOMIC DNA]</scope>
    <source>
        <strain evidence="5">Boxer</strain>
    </source>
</reference>
<organism evidence="5 6">
    <name type="scientific">Canis lupus familiaris</name>
    <name type="common">Dog</name>
    <name type="synonym">Canis familiaris</name>
    <dbReference type="NCBI Taxonomy" id="9615"/>
    <lineage>
        <taxon>Eukaryota</taxon>
        <taxon>Metazoa</taxon>
        <taxon>Chordata</taxon>
        <taxon>Craniata</taxon>
        <taxon>Vertebrata</taxon>
        <taxon>Euteleostomi</taxon>
        <taxon>Mammalia</taxon>
        <taxon>Eutheria</taxon>
        <taxon>Laurasiatheria</taxon>
        <taxon>Carnivora</taxon>
        <taxon>Caniformia</taxon>
        <taxon>Canidae</taxon>
        <taxon>Canis</taxon>
    </lineage>
</organism>
<evidence type="ECO:0000256" key="1">
    <source>
        <dbReference type="ARBA" id="ARBA00005480"/>
    </source>
</evidence>
<protein>
    <submittedName>
        <fullName evidence="5">Eukaryotic translation initiation factor 4E binding protein 2</fullName>
    </submittedName>
</protein>
<evidence type="ECO:0000256" key="3">
    <source>
        <dbReference type="ARBA" id="ARBA00023193"/>
    </source>
</evidence>
<feature type="compositionally biased region" description="Low complexity" evidence="4">
    <location>
        <begin position="199"/>
        <end position="212"/>
    </location>
</feature>
<dbReference type="PANTHER" id="PTHR12669">
    <property type="entry name" value="EUKARYOTIC TRANSLATION INITIATION FACTOR 4E-BINDING PROTEIN"/>
    <property type="match status" value="1"/>
</dbReference>
<dbReference type="Ensembl" id="ENSCAFT00000022299.5">
    <property type="protein sequence ID" value="ENSCAFP00000020710.4"/>
    <property type="gene ID" value="ENSCAFG00000014050.5"/>
</dbReference>
<dbReference type="GO" id="GO:0008190">
    <property type="term" value="F:eukaryotic initiation factor 4E binding"/>
    <property type="evidence" value="ECO:0007669"/>
    <property type="project" value="InterPro"/>
</dbReference>
<dbReference type="OrthoDB" id="19729at2759"/>
<feature type="region of interest" description="Disordered" evidence="4">
    <location>
        <begin position="171"/>
        <end position="254"/>
    </location>
</feature>
<feature type="compositionally biased region" description="Pro residues" evidence="4">
    <location>
        <begin position="101"/>
        <end position="116"/>
    </location>
</feature>
<feature type="region of interest" description="Disordered" evidence="4">
    <location>
        <begin position="1"/>
        <end position="39"/>
    </location>
</feature>
<feature type="region of interest" description="Disordered" evidence="4">
    <location>
        <begin position="89"/>
        <end position="141"/>
    </location>
</feature>
<proteinExistence type="inferred from homology"/>
<evidence type="ECO:0000256" key="4">
    <source>
        <dbReference type="SAM" id="MobiDB-lite"/>
    </source>
</evidence>
<dbReference type="Proteomes" id="UP000002254">
    <property type="component" value="Chromosome 4"/>
</dbReference>
<feature type="compositionally biased region" description="Polar residues" evidence="4">
    <location>
        <begin position="238"/>
        <end position="253"/>
    </location>
</feature>